<dbReference type="AlphaFoldDB" id="A0A1Y0Y2X6"/>
<dbReference type="InterPro" id="IPR022016">
    <property type="entry name" value="DUF3597"/>
</dbReference>
<protein>
    <recommendedName>
        <fullName evidence="3">DUF3597 domain-containing protein</fullName>
    </recommendedName>
</protein>
<sequence>MLKGIAWLAFKHSASCIVKVMLALAKGFLNMSIFGSILSAIFHHAKAATPDTTSPANAGAQPSAAAAAAPGSIPPAGTPVNVDAVLADMAAKNGQNLNWQESIVDLLKLLGLDSSLDARKKLAGELGYTGDTNDSATMNVWLIKEVRQKLAENGGKVPAGL</sequence>
<proteinExistence type="predicted"/>
<feature type="domain" description="DUF3597" evidence="3">
    <location>
        <begin position="33"/>
        <end position="158"/>
    </location>
</feature>
<dbReference type="Proteomes" id="UP000196205">
    <property type="component" value="Chromosome"/>
</dbReference>
<keyword evidence="2" id="KW-0812">Transmembrane</keyword>
<dbReference type="OrthoDB" id="9812045at2"/>
<accession>A0A1Y0Y2X6</accession>
<evidence type="ECO:0000313" key="5">
    <source>
        <dbReference type="Proteomes" id="UP000196205"/>
    </source>
</evidence>
<feature type="region of interest" description="Disordered" evidence="1">
    <location>
        <begin position="51"/>
        <end position="71"/>
    </location>
</feature>
<reference evidence="4 5" key="1">
    <citation type="submission" date="2017-05" db="EMBL/GenBank/DDBJ databases">
        <title>Genome sequence of Acetobacter pasteurianus subsp. pasteurianus strain SRCM101342.</title>
        <authorList>
            <person name="Cho S.H."/>
        </authorList>
    </citation>
    <scope>NUCLEOTIDE SEQUENCE [LARGE SCALE GENOMIC DNA]</scope>
    <source>
        <strain evidence="4 5">SRCM101342</strain>
    </source>
</reference>
<feature type="transmembrane region" description="Helical" evidence="2">
    <location>
        <begin position="20"/>
        <end position="42"/>
    </location>
</feature>
<evidence type="ECO:0000256" key="1">
    <source>
        <dbReference type="SAM" id="MobiDB-lite"/>
    </source>
</evidence>
<feature type="compositionally biased region" description="Low complexity" evidence="1">
    <location>
        <begin position="54"/>
        <end position="71"/>
    </location>
</feature>
<dbReference type="RefSeq" id="WP_080986766.1">
    <property type="nucleotide sequence ID" value="NZ_CP021509.1"/>
</dbReference>
<name>A0A1Y0Y2X6_ACEPA</name>
<evidence type="ECO:0000313" key="4">
    <source>
        <dbReference type="EMBL" id="ARW46794.1"/>
    </source>
</evidence>
<dbReference type="EMBL" id="CP021509">
    <property type="protein sequence ID" value="ARW46794.1"/>
    <property type="molecule type" value="Genomic_DNA"/>
</dbReference>
<keyword evidence="2" id="KW-0472">Membrane</keyword>
<dbReference type="SUPFAM" id="SSF158634">
    <property type="entry name" value="RPA2825-like"/>
    <property type="match status" value="1"/>
</dbReference>
<organism evidence="4 5">
    <name type="scientific">Acetobacter pasteurianus subsp. pasteurianus</name>
    <dbReference type="NCBI Taxonomy" id="481145"/>
    <lineage>
        <taxon>Bacteria</taxon>
        <taxon>Pseudomonadati</taxon>
        <taxon>Pseudomonadota</taxon>
        <taxon>Alphaproteobacteria</taxon>
        <taxon>Acetobacterales</taxon>
        <taxon>Acetobacteraceae</taxon>
        <taxon>Acetobacter</taxon>
    </lineage>
</organism>
<dbReference type="Pfam" id="PF12200">
    <property type="entry name" value="DUF3597"/>
    <property type="match status" value="1"/>
</dbReference>
<gene>
    <name evidence="4" type="ORF">S1001342_00434</name>
</gene>
<evidence type="ECO:0000256" key="2">
    <source>
        <dbReference type="SAM" id="Phobius"/>
    </source>
</evidence>
<evidence type="ECO:0000259" key="3">
    <source>
        <dbReference type="Pfam" id="PF12200"/>
    </source>
</evidence>
<keyword evidence="2" id="KW-1133">Transmembrane helix</keyword>